<accession>A0A0F9FA09</accession>
<feature type="transmembrane region" description="Helical" evidence="1">
    <location>
        <begin position="30"/>
        <end position="47"/>
    </location>
</feature>
<proteinExistence type="predicted"/>
<evidence type="ECO:0000256" key="1">
    <source>
        <dbReference type="SAM" id="Phobius"/>
    </source>
</evidence>
<reference evidence="2" key="1">
    <citation type="journal article" date="2015" name="Nature">
        <title>Complex archaea that bridge the gap between prokaryotes and eukaryotes.</title>
        <authorList>
            <person name="Spang A."/>
            <person name="Saw J.H."/>
            <person name="Jorgensen S.L."/>
            <person name="Zaremba-Niedzwiedzka K."/>
            <person name="Martijn J."/>
            <person name="Lind A.E."/>
            <person name="van Eijk R."/>
            <person name="Schleper C."/>
            <person name="Guy L."/>
            <person name="Ettema T.J."/>
        </authorList>
    </citation>
    <scope>NUCLEOTIDE SEQUENCE</scope>
</reference>
<evidence type="ECO:0000313" key="2">
    <source>
        <dbReference type="EMBL" id="KKL75291.1"/>
    </source>
</evidence>
<name>A0A0F9FA09_9ZZZZ</name>
<keyword evidence="1" id="KW-0812">Transmembrane</keyword>
<keyword evidence="1" id="KW-0472">Membrane</keyword>
<dbReference type="AlphaFoldDB" id="A0A0F9FA09"/>
<comment type="caution">
    <text evidence="2">The sequence shown here is derived from an EMBL/GenBank/DDBJ whole genome shotgun (WGS) entry which is preliminary data.</text>
</comment>
<dbReference type="EMBL" id="LAZR01024394">
    <property type="protein sequence ID" value="KKL75291.1"/>
    <property type="molecule type" value="Genomic_DNA"/>
</dbReference>
<feature type="transmembrane region" description="Helical" evidence="1">
    <location>
        <begin position="6"/>
        <end position="23"/>
    </location>
</feature>
<sequence length="48" mass="5227">MNPDYLVWALTGVDVVVAFGYVWQGDFARAAYWIGAAVVTGATLFMGR</sequence>
<protein>
    <submittedName>
        <fullName evidence="2">Uncharacterized protein</fullName>
    </submittedName>
</protein>
<keyword evidence="1" id="KW-1133">Transmembrane helix</keyword>
<organism evidence="2">
    <name type="scientific">marine sediment metagenome</name>
    <dbReference type="NCBI Taxonomy" id="412755"/>
    <lineage>
        <taxon>unclassified sequences</taxon>
        <taxon>metagenomes</taxon>
        <taxon>ecological metagenomes</taxon>
    </lineage>
</organism>
<gene>
    <name evidence="2" type="ORF">LCGC14_2056340</name>
</gene>